<organism evidence="1 2">
    <name type="scientific">Streptacidiphilus alkalitolerans</name>
    <dbReference type="NCBI Taxonomy" id="3342712"/>
    <lineage>
        <taxon>Bacteria</taxon>
        <taxon>Bacillati</taxon>
        <taxon>Actinomycetota</taxon>
        <taxon>Actinomycetes</taxon>
        <taxon>Kitasatosporales</taxon>
        <taxon>Streptomycetaceae</taxon>
        <taxon>Streptacidiphilus</taxon>
    </lineage>
</organism>
<protein>
    <submittedName>
        <fullName evidence="1">Uncharacterized protein</fullName>
    </submittedName>
</protein>
<name>A0ABV6VB47_9ACTN</name>
<reference evidence="1 2" key="1">
    <citation type="submission" date="2024-09" db="EMBL/GenBank/DDBJ databases">
        <authorList>
            <person name="Lee S.D."/>
        </authorList>
    </citation>
    <scope>NUCLEOTIDE SEQUENCE [LARGE SCALE GENOMIC DNA]</scope>
    <source>
        <strain evidence="1 2">N1-1</strain>
    </source>
</reference>
<keyword evidence="2" id="KW-1185">Reference proteome</keyword>
<dbReference type="EMBL" id="JBHEZX010000006">
    <property type="protein sequence ID" value="MFC1410950.1"/>
    <property type="molecule type" value="Genomic_DNA"/>
</dbReference>
<gene>
    <name evidence="1" type="ORF">ACEZDG_16945</name>
</gene>
<evidence type="ECO:0000313" key="1">
    <source>
        <dbReference type="EMBL" id="MFC1410950.1"/>
    </source>
</evidence>
<accession>A0ABV6VB47</accession>
<evidence type="ECO:0000313" key="2">
    <source>
        <dbReference type="Proteomes" id="UP001592582"/>
    </source>
</evidence>
<proteinExistence type="predicted"/>
<dbReference type="Proteomes" id="UP001592582">
    <property type="component" value="Unassembled WGS sequence"/>
</dbReference>
<comment type="caution">
    <text evidence="1">The sequence shown here is derived from an EMBL/GenBank/DDBJ whole genome shotgun (WGS) entry which is preliminary data.</text>
</comment>
<sequence length="124" mass="12605">MKSSIGTAVTFLPPGTPGEVCSSWNRAALAANVASRAAQLGLGADLTRSQMAGLAQLVRDGAGKPRPLSAKTQSAIRAALRPPLTPESDPSQVAAAVFAALPDTPLPVTGNDGRRYYLVAVPAA</sequence>